<dbReference type="SUPFAM" id="SSF144091">
    <property type="entry name" value="Rhomboid-like"/>
    <property type="match status" value="1"/>
</dbReference>
<dbReference type="InterPro" id="IPR050925">
    <property type="entry name" value="Rhomboid_protease_S54"/>
</dbReference>
<comment type="caution">
    <text evidence="10">The sequence shown here is derived from an EMBL/GenBank/DDBJ whole genome shotgun (WGS) entry which is preliminary data.</text>
</comment>
<evidence type="ECO:0000256" key="2">
    <source>
        <dbReference type="ARBA" id="ARBA00009045"/>
    </source>
</evidence>
<dbReference type="Gene3D" id="1.20.1540.10">
    <property type="entry name" value="Rhomboid-like"/>
    <property type="match status" value="1"/>
</dbReference>
<feature type="compositionally biased region" description="Basic and acidic residues" evidence="7">
    <location>
        <begin position="1"/>
        <end position="14"/>
    </location>
</feature>
<evidence type="ECO:0000259" key="9">
    <source>
        <dbReference type="Pfam" id="PF01694"/>
    </source>
</evidence>
<evidence type="ECO:0000256" key="1">
    <source>
        <dbReference type="ARBA" id="ARBA00004141"/>
    </source>
</evidence>
<keyword evidence="11" id="KW-1185">Reference proteome</keyword>
<sequence length="297" mass="31317">MLPDEPRPSVDRSPEAGPPDCYRHPQTPTGVSCTRCERPICPQCMVTASVGFQCPECVGNGHTGSRQATTRFGGALAADGGLVTRVLIGLNIVVWVLAAFVLTPRLGQTWSLFSAGRDILGGPAGIADGPDQWYRLLTATFLHLEWWHVGMNMLVLYWLGPSLEEALGRLRFLALYLVSGLGGSTFAFLVAGGWMNSVGASGAVFGLIGATIVLQLRNRGPLGPAMAFLVFNLVVTFSRPGVDWRAHVGGLLLGSLTAVGLMYAPRERRGLVQGLTVAGAVAVEAGMLLAGTALYGA</sequence>
<keyword evidence="3 8" id="KW-0812">Transmembrane</keyword>
<dbReference type="InterPro" id="IPR035952">
    <property type="entry name" value="Rhomboid-like_sf"/>
</dbReference>
<evidence type="ECO:0000256" key="4">
    <source>
        <dbReference type="ARBA" id="ARBA00022801"/>
    </source>
</evidence>
<evidence type="ECO:0000256" key="5">
    <source>
        <dbReference type="ARBA" id="ARBA00022989"/>
    </source>
</evidence>
<feature type="transmembrane region" description="Helical" evidence="8">
    <location>
        <begin position="244"/>
        <end position="263"/>
    </location>
</feature>
<dbReference type="RefSeq" id="WP_074001947.1">
    <property type="nucleotide sequence ID" value="NZ_QVIG01000001.1"/>
</dbReference>
<keyword evidence="10" id="KW-0645">Protease</keyword>
<evidence type="ECO:0000256" key="3">
    <source>
        <dbReference type="ARBA" id="ARBA00022692"/>
    </source>
</evidence>
<dbReference type="GO" id="GO:0016020">
    <property type="term" value="C:membrane"/>
    <property type="evidence" value="ECO:0007669"/>
    <property type="project" value="UniProtKB-SubCell"/>
</dbReference>
<feature type="transmembrane region" description="Helical" evidence="8">
    <location>
        <begin position="82"/>
        <end position="102"/>
    </location>
</feature>
<keyword evidence="4" id="KW-0378">Hydrolase</keyword>
<dbReference type="GO" id="GO:0004252">
    <property type="term" value="F:serine-type endopeptidase activity"/>
    <property type="evidence" value="ECO:0007669"/>
    <property type="project" value="InterPro"/>
</dbReference>
<evidence type="ECO:0000313" key="10">
    <source>
        <dbReference type="EMBL" id="RGD60614.1"/>
    </source>
</evidence>
<dbReference type="Proteomes" id="UP000263377">
    <property type="component" value="Unassembled WGS sequence"/>
</dbReference>
<organism evidence="10 11">
    <name type="scientific">Kitasatospora xanthocidica</name>
    <dbReference type="NCBI Taxonomy" id="83382"/>
    <lineage>
        <taxon>Bacteria</taxon>
        <taxon>Bacillati</taxon>
        <taxon>Actinomycetota</taxon>
        <taxon>Actinomycetes</taxon>
        <taxon>Kitasatosporales</taxon>
        <taxon>Streptomycetaceae</taxon>
        <taxon>Kitasatospora</taxon>
    </lineage>
</organism>
<dbReference type="GO" id="GO:0006508">
    <property type="term" value="P:proteolysis"/>
    <property type="evidence" value="ECO:0007669"/>
    <property type="project" value="UniProtKB-KW"/>
</dbReference>
<comment type="subcellular location">
    <subcellularLocation>
        <location evidence="1">Membrane</location>
        <topology evidence="1">Multi-pass membrane protein</topology>
    </subcellularLocation>
</comment>
<dbReference type="AlphaFoldDB" id="A0A372ZYM5"/>
<name>A0A372ZYM5_9ACTN</name>
<feature type="region of interest" description="Disordered" evidence="7">
    <location>
        <begin position="1"/>
        <end position="24"/>
    </location>
</feature>
<proteinExistence type="inferred from homology"/>
<comment type="similarity">
    <text evidence="2">Belongs to the peptidase S54 family.</text>
</comment>
<feature type="domain" description="Peptidase S54 rhomboid" evidence="9">
    <location>
        <begin position="131"/>
        <end position="262"/>
    </location>
</feature>
<gene>
    <name evidence="10" type="ORF">DR950_25110</name>
</gene>
<evidence type="ECO:0000256" key="7">
    <source>
        <dbReference type="SAM" id="MobiDB-lite"/>
    </source>
</evidence>
<evidence type="ECO:0000256" key="6">
    <source>
        <dbReference type="ARBA" id="ARBA00023136"/>
    </source>
</evidence>
<dbReference type="PANTHER" id="PTHR43731:SF14">
    <property type="entry name" value="PRESENILIN-ASSOCIATED RHOMBOID-LIKE PROTEIN, MITOCHONDRIAL"/>
    <property type="match status" value="1"/>
</dbReference>
<accession>A0A372ZYM5</accession>
<feature type="transmembrane region" description="Helical" evidence="8">
    <location>
        <begin position="275"/>
        <end position="295"/>
    </location>
</feature>
<feature type="transmembrane region" description="Helical" evidence="8">
    <location>
        <begin position="141"/>
        <end position="160"/>
    </location>
</feature>
<keyword evidence="5 8" id="KW-1133">Transmembrane helix</keyword>
<keyword evidence="6 8" id="KW-0472">Membrane</keyword>
<dbReference type="Pfam" id="PF01694">
    <property type="entry name" value="Rhomboid"/>
    <property type="match status" value="1"/>
</dbReference>
<feature type="transmembrane region" description="Helical" evidence="8">
    <location>
        <begin position="197"/>
        <end position="214"/>
    </location>
</feature>
<dbReference type="PANTHER" id="PTHR43731">
    <property type="entry name" value="RHOMBOID PROTEASE"/>
    <property type="match status" value="1"/>
</dbReference>
<dbReference type="EMBL" id="QVIG01000001">
    <property type="protein sequence ID" value="RGD60614.1"/>
    <property type="molecule type" value="Genomic_DNA"/>
</dbReference>
<dbReference type="InterPro" id="IPR022764">
    <property type="entry name" value="Peptidase_S54_rhomboid_dom"/>
</dbReference>
<feature type="transmembrane region" description="Helical" evidence="8">
    <location>
        <begin position="172"/>
        <end position="191"/>
    </location>
</feature>
<evidence type="ECO:0000313" key="11">
    <source>
        <dbReference type="Proteomes" id="UP000263377"/>
    </source>
</evidence>
<feature type="transmembrane region" description="Helical" evidence="8">
    <location>
        <begin position="221"/>
        <end position="238"/>
    </location>
</feature>
<evidence type="ECO:0000256" key="8">
    <source>
        <dbReference type="SAM" id="Phobius"/>
    </source>
</evidence>
<protein>
    <submittedName>
        <fullName evidence="10">Rhomboid family intramembrane serine protease</fullName>
    </submittedName>
</protein>
<reference evidence="10 11" key="1">
    <citation type="submission" date="2018-08" db="EMBL/GenBank/DDBJ databases">
        <title>Diversity &amp; Physiological Properties of Lignin-Decomposing Actinobacteria from Soil.</title>
        <authorList>
            <person name="Roh S.G."/>
            <person name="Kim S.B."/>
        </authorList>
    </citation>
    <scope>NUCLEOTIDE SEQUENCE [LARGE SCALE GENOMIC DNA]</scope>
    <source>
        <strain evidence="10 11">MMS17-GH009</strain>
    </source>
</reference>